<dbReference type="EMBL" id="DSYQ01000004">
    <property type="protein sequence ID" value="HGT70882.1"/>
    <property type="molecule type" value="Genomic_DNA"/>
</dbReference>
<gene>
    <name evidence="1" type="ORF">ENT43_01325</name>
</gene>
<organism evidence="1">
    <name type="scientific">candidate division CPR3 bacterium</name>
    <dbReference type="NCBI Taxonomy" id="2268181"/>
    <lineage>
        <taxon>Bacteria</taxon>
        <taxon>Bacteria division CPR3</taxon>
    </lineage>
</organism>
<proteinExistence type="predicted"/>
<dbReference type="AlphaFoldDB" id="A0A7C4R292"/>
<reference evidence="1" key="1">
    <citation type="journal article" date="2020" name="mSystems">
        <title>Genome- and Community-Level Interaction Insights into Carbon Utilization and Element Cycling Functions of Hydrothermarchaeota in Hydrothermal Sediment.</title>
        <authorList>
            <person name="Zhou Z."/>
            <person name="Liu Y."/>
            <person name="Xu W."/>
            <person name="Pan J."/>
            <person name="Luo Z.H."/>
            <person name="Li M."/>
        </authorList>
    </citation>
    <scope>NUCLEOTIDE SEQUENCE [LARGE SCALE GENOMIC DNA]</scope>
    <source>
        <strain evidence="1">SpSt-579</strain>
    </source>
</reference>
<name>A0A7C4R292_UNCC3</name>
<evidence type="ECO:0000313" key="1">
    <source>
        <dbReference type="EMBL" id="HGT70882.1"/>
    </source>
</evidence>
<protein>
    <submittedName>
        <fullName evidence="1">Uncharacterized protein</fullName>
    </submittedName>
</protein>
<comment type="caution">
    <text evidence="1">The sequence shown here is derived from an EMBL/GenBank/DDBJ whole genome shotgun (WGS) entry which is preliminary data.</text>
</comment>
<accession>A0A7C4R292</accession>
<sequence length="380" mass="42658">MIFTPDIVFGEDADITWKAREAVSTLVNNSSDSFAGEVELSKANSELIYVYNKGLKDLVEMGDTLPKDEEKFFANYGLISSDLLGEKSDKVIALITEDIASSFQSQPGLRVIHIHEFMCEVHAKKLTYTQAMLGGHKGMAEAKRSAGDENWLANEMATLIEMRKSSASRARLPGGTTPVLTEQWIGIPLKDYFNTQIKIGEAVIKVREICPSLFTTDQKKPYDLTVIIFPGIGHATAINYKTEARIFFPLLNSPGGSGDISQFDRSLTAGIAMLFWGAQTPFSGWQTNMDVLPAAYNLYCQKNKSKNPGITAPARRFSEDLTIYLFQETKGLARLDKDIREMFWRMIPYSEKLREELAKKSMVFAKLLSKFDAHYRKNKL</sequence>